<evidence type="ECO:0000313" key="2">
    <source>
        <dbReference type="Proteomes" id="UP001595556"/>
    </source>
</evidence>
<protein>
    <submittedName>
        <fullName evidence="1">DciA family protein</fullName>
    </submittedName>
</protein>
<dbReference type="Pfam" id="PF05258">
    <property type="entry name" value="DciA"/>
    <property type="match status" value="1"/>
</dbReference>
<name>A0ABV7H8L4_9BURK</name>
<reference evidence="2" key="1">
    <citation type="journal article" date="2019" name="Int. J. Syst. Evol. Microbiol.">
        <title>The Global Catalogue of Microorganisms (GCM) 10K type strain sequencing project: providing services to taxonomists for standard genome sequencing and annotation.</title>
        <authorList>
            <consortium name="The Broad Institute Genomics Platform"/>
            <consortium name="The Broad Institute Genome Sequencing Center for Infectious Disease"/>
            <person name="Wu L."/>
            <person name="Ma J."/>
        </authorList>
    </citation>
    <scope>NUCLEOTIDE SEQUENCE [LARGE SCALE GENOMIC DNA]</scope>
    <source>
        <strain evidence="2">KCTC 52168</strain>
    </source>
</reference>
<evidence type="ECO:0000313" key="1">
    <source>
        <dbReference type="EMBL" id="MFC3148986.1"/>
    </source>
</evidence>
<gene>
    <name evidence="1" type="ORF">ACFOEN_15275</name>
</gene>
<keyword evidence="2" id="KW-1185">Reference proteome</keyword>
<sequence length="157" mass="17335">MVRPASPSTPRRPRRLADCIGVSDADWLKRALTLAELQSSVDSALHALSLAALRVQALRLENGELVLACASSAQKARLNHVRPELTAELARRGWDCRSIRVGHQLPSDLRPINPTRRERRQQIDTESRAVLASTAREIENPALAQALLRLAQGSLQK</sequence>
<comment type="caution">
    <text evidence="1">The sequence shown here is derived from an EMBL/GenBank/DDBJ whole genome shotgun (WGS) entry which is preliminary data.</text>
</comment>
<dbReference type="Proteomes" id="UP001595556">
    <property type="component" value="Unassembled WGS sequence"/>
</dbReference>
<dbReference type="InterPro" id="IPR007922">
    <property type="entry name" value="DciA-like"/>
</dbReference>
<accession>A0ABV7H8L4</accession>
<organism evidence="1 2">
    <name type="scientific">Piscinibacterium candidicorallinum</name>
    <dbReference type="NCBI Taxonomy" id="1793872"/>
    <lineage>
        <taxon>Bacteria</taxon>
        <taxon>Pseudomonadati</taxon>
        <taxon>Pseudomonadota</taxon>
        <taxon>Betaproteobacteria</taxon>
        <taxon>Burkholderiales</taxon>
        <taxon>Piscinibacterium</taxon>
    </lineage>
</organism>
<dbReference type="EMBL" id="JBHRTI010000010">
    <property type="protein sequence ID" value="MFC3148986.1"/>
    <property type="molecule type" value="Genomic_DNA"/>
</dbReference>
<proteinExistence type="predicted"/>
<dbReference type="RefSeq" id="WP_377305396.1">
    <property type="nucleotide sequence ID" value="NZ_CP180191.1"/>
</dbReference>